<dbReference type="InterPro" id="IPR013320">
    <property type="entry name" value="ConA-like_dom_sf"/>
</dbReference>
<dbReference type="OrthoDB" id="202537at2759"/>
<comment type="similarity">
    <text evidence="1 4">Belongs to the glycosyl hydrolase 32 family.</text>
</comment>
<dbReference type="GO" id="GO:0005737">
    <property type="term" value="C:cytoplasm"/>
    <property type="evidence" value="ECO:0007669"/>
    <property type="project" value="TreeGrafter"/>
</dbReference>
<evidence type="ECO:0000256" key="4">
    <source>
        <dbReference type="RuleBase" id="RU362110"/>
    </source>
</evidence>
<dbReference type="EMBL" id="KQ947412">
    <property type="protein sequence ID" value="KUJ18824.1"/>
    <property type="molecule type" value="Genomic_DNA"/>
</dbReference>
<evidence type="ECO:0000256" key="1">
    <source>
        <dbReference type="ARBA" id="ARBA00009902"/>
    </source>
</evidence>
<gene>
    <name evidence="7" type="ORF">LY89DRAFT_505711</name>
</gene>
<name>A0A194XFB4_MOLSC</name>
<keyword evidence="3 4" id="KW-0326">Glycosidase</keyword>
<dbReference type="InterPro" id="IPR001362">
    <property type="entry name" value="Glyco_hydro_32"/>
</dbReference>
<dbReference type="KEGG" id="psco:LY89DRAFT_505711"/>
<keyword evidence="2 4" id="KW-0378">Hydrolase</keyword>
<sequence>MEFSRFRPTPHFIAPHSWMNDPCGAVYIPETREYILCYQWNPGTAEGGNCAWGMAKSKDLVTWEDCSPALRNGPTYDRLGVFSGSIVSRVIDGQRVLFLFYTSVSAVPIHWSKDYIEDCESQSVAFSKDFGVSWHRYEHNPLMRNPPRESRTTGWRDPFVSPWKGLSELLGVDPKTDYMMIASGVKGHGSELHLYQSNNLLDWKPVSTILSVKAGSRVSSKSNLRFGMNFECASFFSIGQRHYIIVGVEEDEGSKYHNGHYLMWLSGQLILEDGLPKFEITSHGLLDHGISYAAHIFRDSEGRLIQLGWADETTKQNIRNKQGWAGCLAHPRELFEISRPITEDGKDLDIWDVDEEKGTMTTLGVRPAPQLTNLQQNTKPTSSLESISTIRSKNYRVEATFKGLSGHERFIFRVRVSISEVTKIIVDLKAGQIIVDRSQSSFEKLGTDSPDSGFFTLLAREDLRINIFVDNSIIEVYANDRFALTSRIYPCLETSIGASYDFGGFDERNIELLCWEKLKSVWPLRNDGEGSLDMKCTEKKTVDETLKAKPIVMEAAIFA</sequence>
<dbReference type="GO" id="GO:0005987">
    <property type="term" value="P:sucrose catabolic process"/>
    <property type="evidence" value="ECO:0007669"/>
    <property type="project" value="TreeGrafter"/>
</dbReference>
<accession>A0A194XFB4</accession>
<dbReference type="InterPro" id="IPR013189">
    <property type="entry name" value="Glyco_hydro_32_C"/>
</dbReference>
<feature type="domain" description="Glycosyl hydrolase family 32 N-terminal" evidence="5">
    <location>
        <begin position="11"/>
        <end position="334"/>
    </location>
</feature>
<dbReference type="InterPro" id="IPR023296">
    <property type="entry name" value="Glyco_hydro_beta-prop_sf"/>
</dbReference>
<dbReference type="SMART" id="SM00640">
    <property type="entry name" value="Glyco_32"/>
    <property type="match status" value="1"/>
</dbReference>
<dbReference type="GeneID" id="28817743"/>
<dbReference type="AlphaFoldDB" id="A0A194XFB4"/>
<evidence type="ECO:0000259" key="6">
    <source>
        <dbReference type="Pfam" id="PF08244"/>
    </source>
</evidence>
<dbReference type="Proteomes" id="UP000070700">
    <property type="component" value="Unassembled WGS sequence"/>
</dbReference>
<evidence type="ECO:0000313" key="8">
    <source>
        <dbReference type="Proteomes" id="UP000070700"/>
    </source>
</evidence>
<feature type="domain" description="Glycosyl hydrolase family 32 C-terminal" evidence="6">
    <location>
        <begin position="376"/>
        <end position="499"/>
    </location>
</feature>
<evidence type="ECO:0000256" key="3">
    <source>
        <dbReference type="ARBA" id="ARBA00023295"/>
    </source>
</evidence>
<protein>
    <submittedName>
        <fullName evidence="7">Arabinanase/levansucrase/invertase</fullName>
    </submittedName>
</protein>
<proteinExistence type="inferred from homology"/>
<evidence type="ECO:0000313" key="7">
    <source>
        <dbReference type="EMBL" id="KUJ18824.1"/>
    </source>
</evidence>
<dbReference type="Pfam" id="PF00251">
    <property type="entry name" value="Glyco_hydro_32N"/>
    <property type="match status" value="1"/>
</dbReference>
<dbReference type="Pfam" id="PF08244">
    <property type="entry name" value="Glyco_hydro_32C"/>
    <property type="match status" value="1"/>
</dbReference>
<dbReference type="Gene3D" id="2.60.120.560">
    <property type="entry name" value="Exo-inulinase, domain 1"/>
    <property type="match status" value="1"/>
</dbReference>
<dbReference type="RefSeq" id="XP_018073179.1">
    <property type="nucleotide sequence ID" value="XM_018208017.1"/>
</dbReference>
<dbReference type="InterPro" id="IPR013148">
    <property type="entry name" value="Glyco_hydro_32_N"/>
</dbReference>
<dbReference type="SUPFAM" id="SSF49899">
    <property type="entry name" value="Concanavalin A-like lectins/glucanases"/>
    <property type="match status" value="1"/>
</dbReference>
<organism evidence="7 8">
    <name type="scientific">Mollisia scopiformis</name>
    <name type="common">Conifer needle endophyte fungus</name>
    <name type="synonym">Phialocephala scopiformis</name>
    <dbReference type="NCBI Taxonomy" id="149040"/>
    <lineage>
        <taxon>Eukaryota</taxon>
        <taxon>Fungi</taxon>
        <taxon>Dikarya</taxon>
        <taxon>Ascomycota</taxon>
        <taxon>Pezizomycotina</taxon>
        <taxon>Leotiomycetes</taxon>
        <taxon>Helotiales</taxon>
        <taxon>Mollisiaceae</taxon>
        <taxon>Mollisia</taxon>
    </lineage>
</organism>
<dbReference type="InParanoid" id="A0A194XFB4"/>
<dbReference type="CDD" id="cd18621">
    <property type="entry name" value="GH32_XdINV-like"/>
    <property type="match status" value="1"/>
</dbReference>
<dbReference type="PANTHER" id="PTHR42800">
    <property type="entry name" value="EXOINULINASE INUD (AFU_ORTHOLOGUE AFUA_5G00480)"/>
    <property type="match status" value="1"/>
</dbReference>
<evidence type="ECO:0000259" key="5">
    <source>
        <dbReference type="Pfam" id="PF00251"/>
    </source>
</evidence>
<keyword evidence="8" id="KW-1185">Reference proteome</keyword>
<dbReference type="SUPFAM" id="SSF75005">
    <property type="entry name" value="Arabinanase/levansucrase/invertase"/>
    <property type="match status" value="1"/>
</dbReference>
<reference evidence="7 8" key="1">
    <citation type="submission" date="2015-10" db="EMBL/GenBank/DDBJ databases">
        <title>Full genome of DAOMC 229536 Phialocephala scopiformis, a fungal endophyte of spruce producing the potent anti-insectan compound rugulosin.</title>
        <authorList>
            <consortium name="DOE Joint Genome Institute"/>
            <person name="Walker A.K."/>
            <person name="Frasz S.L."/>
            <person name="Seifert K.A."/>
            <person name="Miller J.D."/>
            <person name="Mondo S.J."/>
            <person name="Labutti K."/>
            <person name="Lipzen A."/>
            <person name="Dockter R."/>
            <person name="Kennedy M."/>
            <person name="Grigoriev I.V."/>
            <person name="Spatafora J.W."/>
        </authorList>
    </citation>
    <scope>NUCLEOTIDE SEQUENCE [LARGE SCALE GENOMIC DNA]</scope>
    <source>
        <strain evidence="7 8">CBS 120377</strain>
    </source>
</reference>
<dbReference type="STRING" id="149040.A0A194XFB4"/>
<dbReference type="Gene3D" id="2.115.10.20">
    <property type="entry name" value="Glycosyl hydrolase domain, family 43"/>
    <property type="match status" value="1"/>
</dbReference>
<dbReference type="PANTHER" id="PTHR42800:SF3">
    <property type="entry name" value="GLYCOSYL HYDROLASE FAMILY 32 N-TERMINAL DOMAIN-CONTAINING PROTEIN"/>
    <property type="match status" value="1"/>
</dbReference>
<evidence type="ECO:0000256" key="2">
    <source>
        <dbReference type="ARBA" id="ARBA00022801"/>
    </source>
</evidence>
<dbReference type="GO" id="GO:0004575">
    <property type="term" value="F:sucrose alpha-glucosidase activity"/>
    <property type="evidence" value="ECO:0007669"/>
    <property type="project" value="TreeGrafter"/>
</dbReference>